<evidence type="ECO:0000256" key="7">
    <source>
        <dbReference type="RuleBase" id="RU003376"/>
    </source>
</evidence>
<dbReference type="OrthoDB" id="9810850at2"/>
<keyword evidence="3" id="KW-1003">Cell membrane</keyword>
<gene>
    <name evidence="10" type="ORF">FRZ32_11220</name>
</gene>
<evidence type="ECO:0000313" key="10">
    <source>
        <dbReference type="EMBL" id="TXC64177.1"/>
    </source>
</evidence>
<name>A0A5C6TV10_9SPHN</name>
<protein>
    <submittedName>
        <fullName evidence="10">Heme-copper oxidase subunit III</fullName>
    </submittedName>
</protein>
<dbReference type="PROSITE" id="PS50253">
    <property type="entry name" value="COX3"/>
    <property type="match status" value="1"/>
</dbReference>
<dbReference type="EMBL" id="VOQQ01000001">
    <property type="protein sequence ID" value="TXC64177.1"/>
    <property type="molecule type" value="Genomic_DNA"/>
</dbReference>
<comment type="similarity">
    <text evidence="2 7">Belongs to the cytochrome c oxidase subunit 3 family.</text>
</comment>
<dbReference type="InterPro" id="IPR035973">
    <property type="entry name" value="Cyt_c_oxidase_su3-like_sf"/>
</dbReference>
<feature type="transmembrane region" description="Helical" evidence="8">
    <location>
        <begin position="96"/>
        <end position="116"/>
    </location>
</feature>
<dbReference type="PANTHER" id="PTHR11403:SF2">
    <property type="entry name" value="CYTOCHROME BO(3) UBIQUINOL OXIDASE SUBUNIT 3"/>
    <property type="match status" value="1"/>
</dbReference>
<evidence type="ECO:0000256" key="6">
    <source>
        <dbReference type="ARBA" id="ARBA00023136"/>
    </source>
</evidence>
<dbReference type="InterPro" id="IPR024791">
    <property type="entry name" value="Cyt_c/ubiquinol_Oxase_su3"/>
</dbReference>
<evidence type="ECO:0000313" key="11">
    <source>
        <dbReference type="Proteomes" id="UP000321249"/>
    </source>
</evidence>
<dbReference type="Gene3D" id="1.20.120.80">
    <property type="entry name" value="Cytochrome c oxidase, subunit III, four-helix bundle"/>
    <property type="match status" value="1"/>
</dbReference>
<feature type="transmembrane region" description="Helical" evidence="8">
    <location>
        <begin position="142"/>
        <end position="165"/>
    </location>
</feature>
<comment type="caution">
    <text evidence="10">The sequence shown here is derived from an EMBL/GenBank/DDBJ whole genome shotgun (WGS) entry which is preliminary data.</text>
</comment>
<evidence type="ECO:0000256" key="5">
    <source>
        <dbReference type="ARBA" id="ARBA00022989"/>
    </source>
</evidence>
<dbReference type="Proteomes" id="UP000321249">
    <property type="component" value="Unassembled WGS sequence"/>
</dbReference>
<keyword evidence="4 7" id="KW-0812">Transmembrane</keyword>
<evidence type="ECO:0000256" key="8">
    <source>
        <dbReference type="SAM" id="Phobius"/>
    </source>
</evidence>
<dbReference type="CDD" id="cd00386">
    <property type="entry name" value="Heme_Cu_Oxidase_III_like"/>
    <property type="match status" value="1"/>
</dbReference>
<keyword evidence="6 8" id="KW-0472">Membrane</keyword>
<dbReference type="InterPro" id="IPR013833">
    <property type="entry name" value="Cyt_c_oxidase_su3_a-hlx"/>
</dbReference>
<dbReference type="InterPro" id="IPR000298">
    <property type="entry name" value="Cyt_c_oxidase-like_su3"/>
</dbReference>
<dbReference type="SUPFAM" id="SSF81452">
    <property type="entry name" value="Cytochrome c oxidase subunit III-like"/>
    <property type="match status" value="1"/>
</dbReference>
<dbReference type="Pfam" id="PF00510">
    <property type="entry name" value="COX3"/>
    <property type="match status" value="1"/>
</dbReference>
<dbReference type="PANTHER" id="PTHR11403">
    <property type="entry name" value="CYTOCHROME C OXIDASE SUBUNIT III"/>
    <property type="match status" value="1"/>
</dbReference>
<comment type="subcellular location">
    <subcellularLocation>
        <location evidence="1 7">Cell membrane</location>
        <topology evidence="1 7">Multi-pass membrane protein</topology>
    </subcellularLocation>
</comment>
<feature type="domain" description="Heme-copper oxidase subunit III family profile" evidence="9">
    <location>
        <begin position="26"/>
        <end position="198"/>
    </location>
</feature>
<dbReference type="GO" id="GO:0019646">
    <property type="term" value="P:aerobic electron transport chain"/>
    <property type="evidence" value="ECO:0007669"/>
    <property type="project" value="InterPro"/>
</dbReference>
<feature type="transmembrane region" description="Helical" evidence="8">
    <location>
        <begin position="27"/>
        <end position="47"/>
    </location>
</feature>
<evidence type="ECO:0000256" key="1">
    <source>
        <dbReference type="ARBA" id="ARBA00004651"/>
    </source>
</evidence>
<dbReference type="GO" id="GO:0004129">
    <property type="term" value="F:cytochrome-c oxidase activity"/>
    <property type="evidence" value="ECO:0007669"/>
    <property type="project" value="InterPro"/>
</dbReference>
<organism evidence="10 11">
    <name type="scientific">Allosphingosinicella ginsenosidimutans</name>
    <dbReference type="NCBI Taxonomy" id="1176539"/>
    <lineage>
        <taxon>Bacteria</taxon>
        <taxon>Pseudomonadati</taxon>
        <taxon>Pseudomonadota</taxon>
        <taxon>Alphaproteobacteria</taxon>
        <taxon>Sphingomonadales</taxon>
        <taxon>Sphingomonadaceae</taxon>
        <taxon>Allosphingosinicella</taxon>
    </lineage>
</organism>
<keyword evidence="11" id="KW-1185">Reference proteome</keyword>
<feature type="transmembrane region" description="Helical" evidence="8">
    <location>
        <begin position="67"/>
        <end position="84"/>
    </location>
</feature>
<feature type="transmembrane region" description="Helical" evidence="8">
    <location>
        <begin position="177"/>
        <end position="196"/>
    </location>
</feature>
<dbReference type="RefSeq" id="WP_147043583.1">
    <property type="nucleotide sequence ID" value="NZ_BAABIR010000001.1"/>
</dbReference>
<evidence type="ECO:0000256" key="4">
    <source>
        <dbReference type="ARBA" id="ARBA00022692"/>
    </source>
</evidence>
<keyword evidence="5 8" id="KW-1133">Transmembrane helix</keyword>
<evidence type="ECO:0000256" key="2">
    <source>
        <dbReference type="ARBA" id="ARBA00010581"/>
    </source>
</evidence>
<dbReference type="GO" id="GO:0005886">
    <property type="term" value="C:plasma membrane"/>
    <property type="evidence" value="ECO:0007669"/>
    <property type="project" value="UniProtKB-SubCell"/>
</dbReference>
<accession>A0A5C6TV10</accession>
<reference evidence="10 11" key="1">
    <citation type="journal article" date="2015" name="J. Microbiol.">
        <title>Sphingosinicella ginsenosidimutans sp. nov., with ginsenoside converting activity.</title>
        <authorList>
            <person name="Kim J.K."/>
            <person name="Kang M.S."/>
            <person name="Park S.C."/>
            <person name="Kim K.M."/>
            <person name="Choi K."/>
            <person name="Yoon M.H."/>
            <person name="Im W.T."/>
        </authorList>
    </citation>
    <scope>NUCLEOTIDE SEQUENCE [LARGE SCALE GENOMIC DNA]</scope>
    <source>
        <strain evidence="10 11">BS-11</strain>
    </source>
</reference>
<evidence type="ECO:0000256" key="3">
    <source>
        <dbReference type="ARBA" id="ARBA00022475"/>
    </source>
</evidence>
<dbReference type="AlphaFoldDB" id="A0A5C6TV10"/>
<proteinExistence type="inferred from homology"/>
<sequence length="203" mass="21952">MAELATARPAELAVGPTGAKGAGWNGLAALVATEAALFAYLLFAYYYLGASAPSGWLLEPHPSLKLAGPNTIVLLLSSVAMWWGERGVKLNRRGDALVGTGLAFVLGALFAAVQLLEWKAKTYGPGASSYASLYFVTTGFHMAHVLVGLVILALLFLWTAIGYFSPVRRIAVTNGTYYWHFVDAVWLFVFTTYYVTPYLGFAR</sequence>
<evidence type="ECO:0000259" key="9">
    <source>
        <dbReference type="PROSITE" id="PS50253"/>
    </source>
</evidence>